<accession>A0ABT5J5M7</accession>
<feature type="transmembrane region" description="Helical" evidence="1">
    <location>
        <begin position="39"/>
        <end position="57"/>
    </location>
</feature>
<name>A0ABT5J5M7_RHOTP</name>
<gene>
    <name evidence="2" type="ORF">PQJ73_04400</name>
</gene>
<evidence type="ECO:0000313" key="3">
    <source>
        <dbReference type="Proteomes" id="UP001165652"/>
    </source>
</evidence>
<dbReference type="EMBL" id="JAQQLI010000004">
    <property type="protein sequence ID" value="MDC7784915.1"/>
    <property type="molecule type" value="Genomic_DNA"/>
</dbReference>
<feature type="transmembrane region" description="Helical" evidence="1">
    <location>
        <begin position="664"/>
        <end position="686"/>
    </location>
</feature>
<evidence type="ECO:0000256" key="1">
    <source>
        <dbReference type="SAM" id="Phobius"/>
    </source>
</evidence>
<feature type="transmembrane region" description="Helical" evidence="1">
    <location>
        <begin position="14"/>
        <end position="32"/>
    </location>
</feature>
<dbReference type="PANTHER" id="PTHR37947">
    <property type="entry name" value="BLL2462 PROTEIN"/>
    <property type="match status" value="1"/>
</dbReference>
<reference evidence="2" key="1">
    <citation type="journal article" date="2023" name="Microbiol Resour">
        <title>Genome Sequences of Rhodoplanes serenus and Two Thermotolerant Strains, Rhodoplanes tepidamans and 'Rhodoplanes cryptolactis,' Further Refine the Genus.</title>
        <authorList>
            <person name="Rayyan A.A."/>
            <person name="Kyndt J.A."/>
        </authorList>
    </citation>
    <scope>NUCLEOTIDE SEQUENCE</scope>
    <source>
        <strain evidence="2">DSM 9987</strain>
    </source>
</reference>
<dbReference type="Gene3D" id="3.40.50.880">
    <property type="match status" value="1"/>
</dbReference>
<keyword evidence="3" id="KW-1185">Reference proteome</keyword>
<dbReference type="Proteomes" id="UP001165652">
    <property type="component" value="Unassembled WGS sequence"/>
</dbReference>
<dbReference type="InterPro" id="IPR029062">
    <property type="entry name" value="Class_I_gatase-like"/>
</dbReference>
<dbReference type="RefSeq" id="WP_272775762.1">
    <property type="nucleotide sequence ID" value="NZ_JAQQLI010000004.1"/>
</dbReference>
<keyword evidence="1" id="KW-1133">Transmembrane helix</keyword>
<sequence>MNFGISFAPLVPDYVVWAAAAVAGVIALLLLVARMRGAWIRTLALALLVLALANPSFTREDREPLSSVAVMVVDKSASQGFGDRAAQAEAARAALAERLQRIPGLELRTVEAGQADGETDGTRLFDALGAALADVPPERVAGAIMLTDGRVHDVPPDTGALGFAAPVHALVTGHPGERDRRVVLVSAPRFGIVGQQQTITFRVEDTGAPRAPAQIRISRDGEIIERRSVMSGDQVRVQVPIPHPGQNIVEIEASPILDELTPLNNRAVVSIDGVRDKLRVLLVSGEPHAGERTWRNLLKSDANVDLVHFTILRPPEKQDGTPINELSLIAFPTRELFQQKINEFQLIIFDRYARQGVLPIIYFDNIARYVRDGGAVLVAAGPDYASQTSLWRTPLESILPAEPNGNVTEQAFRAALTDLGKRHPVTRTLEGANAEPPAWSRWFRLVDARSIEGMTVMKGPEEKPLLVLAREGEGRVALLLSDHIWLWARGYEGGGPHIDLLRRLSHWLMKQPDLEEEALRLFARGRELVVQRQTMADAAAPVTLTAPSGATRTVELDPADAGVWRKSIEANELGLWRATDGKLSAMVNVGPPNPREFAEVTSTTDVVAPLADATGGSARRLSARPGAEVDVPRVVPVRSSETFKGDSWIGLKMREASVVRGVGVLPMFAGLLGLLLLVGSLALTWAREGR</sequence>
<reference evidence="2" key="2">
    <citation type="submission" date="2023-02" db="EMBL/GenBank/DDBJ databases">
        <authorList>
            <person name="Rayyan A."/>
            <person name="Meyer T."/>
            <person name="Kyndt J.A."/>
        </authorList>
    </citation>
    <scope>NUCLEOTIDE SEQUENCE</scope>
    <source>
        <strain evidence="2">DSM 9987</strain>
    </source>
</reference>
<keyword evidence="1" id="KW-0472">Membrane</keyword>
<keyword evidence="1" id="KW-0812">Transmembrane</keyword>
<protein>
    <recommendedName>
        <fullName evidence="4">Glutamine amidotransferase domain-containing protein</fullName>
    </recommendedName>
</protein>
<comment type="caution">
    <text evidence="2">The sequence shown here is derived from an EMBL/GenBank/DDBJ whole genome shotgun (WGS) entry which is preliminary data.</text>
</comment>
<proteinExistence type="predicted"/>
<evidence type="ECO:0000313" key="2">
    <source>
        <dbReference type="EMBL" id="MDC7784915.1"/>
    </source>
</evidence>
<dbReference type="SUPFAM" id="SSF52317">
    <property type="entry name" value="Class I glutamine amidotransferase-like"/>
    <property type="match status" value="1"/>
</dbReference>
<organism evidence="2 3">
    <name type="scientific">Rhodoplanes tepidamans</name>
    <name type="common">Rhodoplanes cryptolactis</name>
    <dbReference type="NCBI Taxonomy" id="200616"/>
    <lineage>
        <taxon>Bacteria</taxon>
        <taxon>Pseudomonadati</taxon>
        <taxon>Pseudomonadota</taxon>
        <taxon>Alphaproteobacteria</taxon>
        <taxon>Hyphomicrobiales</taxon>
        <taxon>Nitrobacteraceae</taxon>
        <taxon>Rhodoplanes</taxon>
    </lineage>
</organism>
<dbReference type="PANTHER" id="PTHR37947:SF1">
    <property type="entry name" value="BLL2462 PROTEIN"/>
    <property type="match status" value="1"/>
</dbReference>
<evidence type="ECO:0008006" key="4">
    <source>
        <dbReference type="Google" id="ProtNLM"/>
    </source>
</evidence>